<protein>
    <submittedName>
        <fullName evidence="8">Cytochrome P450</fullName>
    </submittedName>
</protein>
<evidence type="ECO:0000256" key="7">
    <source>
        <dbReference type="RuleBase" id="RU000461"/>
    </source>
</evidence>
<organism evidence="8 9">
    <name type="scientific">Sphaerisporangium flaviroseum</name>
    <dbReference type="NCBI Taxonomy" id="509199"/>
    <lineage>
        <taxon>Bacteria</taxon>
        <taxon>Bacillati</taxon>
        <taxon>Actinomycetota</taxon>
        <taxon>Actinomycetes</taxon>
        <taxon>Streptosporangiales</taxon>
        <taxon>Streptosporangiaceae</taxon>
        <taxon>Sphaerisporangium</taxon>
    </lineage>
</organism>
<evidence type="ECO:0000313" key="8">
    <source>
        <dbReference type="EMBL" id="GAA3821929.1"/>
    </source>
</evidence>
<evidence type="ECO:0000256" key="2">
    <source>
        <dbReference type="ARBA" id="ARBA00022617"/>
    </source>
</evidence>
<comment type="similarity">
    <text evidence="1 7">Belongs to the cytochrome P450 family.</text>
</comment>
<dbReference type="Proteomes" id="UP001500888">
    <property type="component" value="Unassembled WGS sequence"/>
</dbReference>
<keyword evidence="4 7" id="KW-0560">Oxidoreductase</keyword>
<comment type="caution">
    <text evidence="8">The sequence shown here is derived from an EMBL/GenBank/DDBJ whole genome shotgun (WGS) entry which is preliminary data.</text>
</comment>
<keyword evidence="5 7" id="KW-0408">Iron</keyword>
<proteinExistence type="inferred from homology"/>
<dbReference type="PRINTS" id="PR00463">
    <property type="entry name" value="EP450I"/>
</dbReference>
<accession>A0ABP7IMD2</accession>
<gene>
    <name evidence="8" type="ORF">GCM10022226_47860</name>
</gene>
<keyword evidence="3 7" id="KW-0479">Metal-binding</keyword>
<dbReference type="InterPro" id="IPR017972">
    <property type="entry name" value="Cyt_P450_CS"/>
</dbReference>
<evidence type="ECO:0000256" key="3">
    <source>
        <dbReference type="ARBA" id="ARBA00022723"/>
    </source>
</evidence>
<evidence type="ECO:0000256" key="5">
    <source>
        <dbReference type="ARBA" id="ARBA00023004"/>
    </source>
</evidence>
<dbReference type="Pfam" id="PF00067">
    <property type="entry name" value="p450"/>
    <property type="match status" value="1"/>
</dbReference>
<sequence>MLAELGRQASGEIVRLPAGPSPVYLFSHPDDVQHVLRGNWENYRRQGMFWRPLQRLLGESVLNDGAVWQSSRDILQPLFTARYVTTLAGEMAATVDERIGELEGYAESGHSFDAGEEMADIVNETVIKVLFGGRLSREAGRRLSPAYDRAARSIAFRLFMPFMPYSVRLPGDRAFMDAVEAIDDVVLPMVRGALAHPRPGRDVFSVLCQARQGQGNEERQIRDDVVSVYGAAAESTATTLTWLWPLLDAHPQVAARLSAEVEHVVGTGPVLPSHLPELRYTKMVLQELMRVRPAGWLFPRVAEREDLVRGVPIEAGAQVLITPYATHRLDEFWDRPEDFDPERFSPGEQERRHRYAYFPFGGGPHQCLGRHLFHMAAPLIVAAILSRFRPVLRGGGPFTPAPAGSLRPREKVELGLLPIRRGER</sequence>
<name>A0ABP7IMD2_9ACTN</name>
<dbReference type="InterPro" id="IPR002401">
    <property type="entry name" value="Cyt_P450_E_grp-I"/>
</dbReference>
<evidence type="ECO:0000313" key="9">
    <source>
        <dbReference type="Proteomes" id="UP001500888"/>
    </source>
</evidence>
<evidence type="ECO:0000256" key="4">
    <source>
        <dbReference type="ARBA" id="ARBA00023002"/>
    </source>
</evidence>
<dbReference type="PROSITE" id="PS00086">
    <property type="entry name" value="CYTOCHROME_P450"/>
    <property type="match status" value="1"/>
</dbReference>
<reference evidence="9" key="1">
    <citation type="journal article" date="2019" name="Int. J. Syst. Evol. Microbiol.">
        <title>The Global Catalogue of Microorganisms (GCM) 10K type strain sequencing project: providing services to taxonomists for standard genome sequencing and annotation.</title>
        <authorList>
            <consortium name="The Broad Institute Genomics Platform"/>
            <consortium name="The Broad Institute Genome Sequencing Center for Infectious Disease"/>
            <person name="Wu L."/>
            <person name="Ma J."/>
        </authorList>
    </citation>
    <scope>NUCLEOTIDE SEQUENCE [LARGE SCALE GENOMIC DNA]</scope>
    <source>
        <strain evidence="9">JCM 16908</strain>
    </source>
</reference>
<dbReference type="PANTHER" id="PTHR24291">
    <property type="entry name" value="CYTOCHROME P450 FAMILY 4"/>
    <property type="match status" value="1"/>
</dbReference>
<dbReference type="InterPro" id="IPR050196">
    <property type="entry name" value="Cytochrome_P450_Monoox"/>
</dbReference>
<dbReference type="Gene3D" id="1.10.630.10">
    <property type="entry name" value="Cytochrome P450"/>
    <property type="match status" value="1"/>
</dbReference>
<keyword evidence="9" id="KW-1185">Reference proteome</keyword>
<dbReference type="PRINTS" id="PR00385">
    <property type="entry name" value="P450"/>
</dbReference>
<keyword evidence="6 7" id="KW-0503">Monooxygenase</keyword>
<keyword evidence="2 7" id="KW-0349">Heme</keyword>
<dbReference type="InterPro" id="IPR036396">
    <property type="entry name" value="Cyt_P450_sf"/>
</dbReference>
<dbReference type="EMBL" id="BAAAZR010000017">
    <property type="protein sequence ID" value="GAA3821929.1"/>
    <property type="molecule type" value="Genomic_DNA"/>
</dbReference>
<dbReference type="InterPro" id="IPR001128">
    <property type="entry name" value="Cyt_P450"/>
</dbReference>
<dbReference type="PANTHER" id="PTHR24291:SF50">
    <property type="entry name" value="BIFUNCTIONAL ALBAFLAVENONE MONOOXYGENASE_TERPENE SYNTHASE"/>
    <property type="match status" value="1"/>
</dbReference>
<dbReference type="SUPFAM" id="SSF48264">
    <property type="entry name" value="Cytochrome P450"/>
    <property type="match status" value="1"/>
</dbReference>
<evidence type="ECO:0000256" key="6">
    <source>
        <dbReference type="ARBA" id="ARBA00023033"/>
    </source>
</evidence>
<evidence type="ECO:0000256" key="1">
    <source>
        <dbReference type="ARBA" id="ARBA00010617"/>
    </source>
</evidence>